<feature type="chain" id="PRO_5043328501" evidence="8">
    <location>
        <begin position="27"/>
        <end position="317"/>
    </location>
</feature>
<comment type="caution">
    <text evidence="10">The sequence shown here is derived from an EMBL/GenBank/DDBJ whole genome shotgun (WGS) entry which is preliminary data.</text>
</comment>
<dbReference type="GO" id="GO:0016020">
    <property type="term" value="C:membrane"/>
    <property type="evidence" value="ECO:0007669"/>
    <property type="project" value="UniProtKB-SubCell"/>
</dbReference>
<keyword evidence="10" id="KW-0808">Transferase</keyword>
<protein>
    <submittedName>
        <fullName evidence="10">Receptor-like protein kinase</fullName>
    </submittedName>
</protein>
<comment type="subcellular location">
    <subcellularLocation>
        <location evidence="1">Membrane</location>
    </subcellularLocation>
</comment>
<keyword evidence="5" id="KW-0325">Glycoprotein</keyword>
<dbReference type="GO" id="GO:0004672">
    <property type="term" value="F:protein kinase activity"/>
    <property type="evidence" value="ECO:0007669"/>
    <property type="project" value="InterPro"/>
</dbReference>
<keyword evidence="3" id="KW-0677">Repeat</keyword>
<dbReference type="EMBL" id="JAUJYO010000013">
    <property type="protein sequence ID" value="KAK1300166.1"/>
    <property type="molecule type" value="Genomic_DNA"/>
</dbReference>
<evidence type="ECO:0000256" key="1">
    <source>
        <dbReference type="ARBA" id="ARBA00004370"/>
    </source>
</evidence>
<keyword evidence="4 7" id="KW-0472">Membrane</keyword>
<dbReference type="Proteomes" id="UP001180020">
    <property type="component" value="Unassembled WGS sequence"/>
</dbReference>
<accession>A0AAV9DGZ0</accession>
<dbReference type="InterPro" id="IPR008271">
    <property type="entry name" value="Ser/Thr_kinase_AS"/>
</dbReference>
<evidence type="ECO:0000256" key="2">
    <source>
        <dbReference type="ARBA" id="ARBA00022729"/>
    </source>
</evidence>
<feature type="transmembrane region" description="Helical" evidence="7">
    <location>
        <begin position="262"/>
        <end position="284"/>
    </location>
</feature>
<evidence type="ECO:0000259" key="9">
    <source>
        <dbReference type="Pfam" id="PF19160"/>
    </source>
</evidence>
<evidence type="ECO:0000256" key="4">
    <source>
        <dbReference type="ARBA" id="ARBA00023136"/>
    </source>
</evidence>
<feature type="compositionally biased region" description="Polar residues" evidence="6">
    <location>
        <begin position="230"/>
        <end position="239"/>
    </location>
</feature>
<evidence type="ECO:0000313" key="10">
    <source>
        <dbReference type="EMBL" id="KAK1300166.1"/>
    </source>
</evidence>
<keyword evidence="11" id="KW-1185">Reference proteome</keyword>
<dbReference type="Gene3D" id="1.10.510.10">
    <property type="entry name" value="Transferase(Phosphotransferase) domain 1"/>
    <property type="match status" value="1"/>
</dbReference>
<organism evidence="10 11">
    <name type="scientific">Acorus calamus</name>
    <name type="common">Sweet flag</name>
    <dbReference type="NCBI Taxonomy" id="4465"/>
    <lineage>
        <taxon>Eukaryota</taxon>
        <taxon>Viridiplantae</taxon>
        <taxon>Streptophyta</taxon>
        <taxon>Embryophyta</taxon>
        <taxon>Tracheophyta</taxon>
        <taxon>Spermatophyta</taxon>
        <taxon>Magnoliopsida</taxon>
        <taxon>Liliopsida</taxon>
        <taxon>Acoraceae</taxon>
        <taxon>Acorus</taxon>
    </lineage>
</organism>
<proteinExistence type="predicted"/>
<evidence type="ECO:0000256" key="8">
    <source>
        <dbReference type="SAM" id="SignalP"/>
    </source>
</evidence>
<evidence type="ECO:0000256" key="3">
    <source>
        <dbReference type="ARBA" id="ARBA00022737"/>
    </source>
</evidence>
<dbReference type="PANTHER" id="PTHR45974">
    <property type="entry name" value="RECEPTOR-LIKE PROTEIN 55"/>
    <property type="match status" value="1"/>
</dbReference>
<dbReference type="InterPro" id="IPR011009">
    <property type="entry name" value="Kinase-like_dom_sf"/>
</dbReference>
<reference evidence="10" key="1">
    <citation type="journal article" date="2023" name="Nat. Commun.">
        <title>Diploid and tetraploid genomes of Acorus and the evolution of monocots.</title>
        <authorList>
            <person name="Ma L."/>
            <person name="Liu K.W."/>
            <person name="Li Z."/>
            <person name="Hsiao Y.Y."/>
            <person name="Qi Y."/>
            <person name="Fu T."/>
            <person name="Tang G.D."/>
            <person name="Zhang D."/>
            <person name="Sun W.H."/>
            <person name="Liu D.K."/>
            <person name="Li Y."/>
            <person name="Chen G.Z."/>
            <person name="Liu X.D."/>
            <person name="Liao X.Y."/>
            <person name="Jiang Y.T."/>
            <person name="Yu X."/>
            <person name="Hao Y."/>
            <person name="Huang J."/>
            <person name="Zhao X.W."/>
            <person name="Ke S."/>
            <person name="Chen Y.Y."/>
            <person name="Wu W.L."/>
            <person name="Hsu J.L."/>
            <person name="Lin Y.F."/>
            <person name="Huang M.D."/>
            <person name="Li C.Y."/>
            <person name="Huang L."/>
            <person name="Wang Z.W."/>
            <person name="Zhao X."/>
            <person name="Zhong W.Y."/>
            <person name="Peng D.H."/>
            <person name="Ahmad S."/>
            <person name="Lan S."/>
            <person name="Zhang J.S."/>
            <person name="Tsai W.C."/>
            <person name="Van de Peer Y."/>
            <person name="Liu Z.J."/>
        </authorList>
    </citation>
    <scope>NUCLEOTIDE SEQUENCE</scope>
    <source>
        <strain evidence="10">CP</strain>
    </source>
</reference>
<dbReference type="AlphaFoldDB" id="A0AAV9DGZ0"/>
<keyword evidence="2 8" id="KW-0732">Signal</keyword>
<evidence type="ECO:0000256" key="5">
    <source>
        <dbReference type="ARBA" id="ARBA00023180"/>
    </source>
</evidence>
<dbReference type="InterPro" id="IPR043891">
    <property type="entry name" value="SPARK"/>
</dbReference>
<dbReference type="PANTHER" id="PTHR45974:SF266">
    <property type="entry name" value="LEUCINE-RICH REPEAT RECEPTOR PROTEIN KINASE HPCA1"/>
    <property type="match status" value="1"/>
</dbReference>
<keyword evidence="10" id="KW-0418">Kinase</keyword>
<feature type="signal peptide" evidence="8">
    <location>
        <begin position="1"/>
        <end position="26"/>
    </location>
</feature>
<evidence type="ECO:0000256" key="7">
    <source>
        <dbReference type="SAM" id="Phobius"/>
    </source>
</evidence>
<evidence type="ECO:0000256" key="6">
    <source>
        <dbReference type="SAM" id="MobiDB-lite"/>
    </source>
</evidence>
<gene>
    <name evidence="10" type="ORF">QJS10_CPB13g00633</name>
</gene>
<feature type="region of interest" description="Disordered" evidence="6">
    <location>
        <begin position="219"/>
        <end position="250"/>
    </location>
</feature>
<keyword evidence="10" id="KW-0675">Receptor</keyword>
<dbReference type="SUPFAM" id="SSF56112">
    <property type="entry name" value="Protein kinase-like (PK-like)"/>
    <property type="match status" value="1"/>
</dbReference>
<feature type="domain" description="SPARK" evidence="9">
    <location>
        <begin position="24"/>
        <end position="170"/>
    </location>
</feature>
<reference evidence="10" key="2">
    <citation type="submission" date="2023-06" db="EMBL/GenBank/DDBJ databases">
        <authorList>
            <person name="Ma L."/>
            <person name="Liu K.-W."/>
            <person name="Li Z."/>
            <person name="Hsiao Y.-Y."/>
            <person name="Qi Y."/>
            <person name="Fu T."/>
            <person name="Tang G."/>
            <person name="Zhang D."/>
            <person name="Sun W.-H."/>
            <person name="Liu D.-K."/>
            <person name="Li Y."/>
            <person name="Chen G.-Z."/>
            <person name="Liu X.-D."/>
            <person name="Liao X.-Y."/>
            <person name="Jiang Y.-T."/>
            <person name="Yu X."/>
            <person name="Hao Y."/>
            <person name="Huang J."/>
            <person name="Zhao X.-W."/>
            <person name="Ke S."/>
            <person name="Chen Y.-Y."/>
            <person name="Wu W.-L."/>
            <person name="Hsu J.-L."/>
            <person name="Lin Y.-F."/>
            <person name="Huang M.-D."/>
            <person name="Li C.-Y."/>
            <person name="Huang L."/>
            <person name="Wang Z.-W."/>
            <person name="Zhao X."/>
            <person name="Zhong W.-Y."/>
            <person name="Peng D.-H."/>
            <person name="Ahmad S."/>
            <person name="Lan S."/>
            <person name="Zhang J.-S."/>
            <person name="Tsai W.-C."/>
            <person name="Van De Peer Y."/>
            <person name="Liu Z.-J."/>
        </authorList>
    </citation>
    <scope>NUCLEOTIDE SEQUENCE</scope>
    <source>
        <strain evidence="10">CP</strain>
        <tissue evidence="10">Leaves</tissue>
    </source>
</reference>
<name>A0AAV9DGZ0_ACOCL</name>
<evidence type="ECO:0000313" key="11">
    <source>
        <dbReference type="Proteomes" id="UP001180020"/>
    </source>
</evidence>
<dbReference type="PROSITE" id="PS00108">
    <property type="entry name" value="PROTEIN_KINASE_ST"/>
    <property type="match status" value="1"/>
</dbReference>
<dbReference type="Pfam" id="PF19160">
    <property type="entry name" value="SPARK"/>
    <property type="match status" value="1"/>
</dbReference>
<keyword evidence="7" id="KW-1133">Transmembrane helix</keyword>
<sequence>MLSVYRRTLLAFGFWVLLQMKNTTMADCPLDLNWSDFTSAASACSNSDERGKCCRYISAFVAFSVVRYAKETGRLGVPSVFSETCLASISETLELYGIPLDATVICGLGTKISVNYQCMGRASVMEMLQSPNFDDVTQNCKMTLSLNSNCKKCLNSGIVYLHNLIGMEDNLTLSRCRDATFVALASQVDDSSAVDMASCFFGVHGLSILRGNVTVPSSPSVLTPKASPTPVLSASSPSQHRIGPPLQQNHHHPYQLSPMHSIGIAVIVLAVLLLIILRYIQFYCDPPLCHRDMKSSNILLDEQFVAKVANFGIAHAS</sequence>
<keyword evidence="7" id="KW-0812">Transmembrane</keyword>